<evidence type="ECO:0000313" key="1">
    <source>
        <dbReference type="EMBL" id="AVA31145.1"/>
    </source>
</evidence>
<dbReference type="Proteomes" id="UP000297028">
    <property type="component" value="Segment"/>
</dbReference>
<evidence type="ECO:0000313" key="2">
    <source>
        <dbReference type="Proteomes" id="UP000297028"/>
    </source>
</evidence>
<reference evidence="1 2" key="1">
    <citation type="journal article" date="2018" name="PLoS ONE">
        <title>Genome analysis of a novel Group I alphabaculovirus obtained from Oxyplax ochracea.</title>
        <authorList>
            <person name="Wang J."/>
            <person name="Hou D."/>
            <person name="Wang Q."/>
            <person name="Kuang W."/>
            <person name="Zhang L."/>
            <person name="Li J."/>
            <person name="Shen S."/>
            <person name="Deng F."/>
            <person name="Wang H."/>
            <person name="Hu Z."/>
            <person name="Wang M."/>
        </authorList>
    </citation>
    <scope>NUCLEOTIDE SEQUENCE [LARGE SCALE GENOMIC DNA]</scope>
    <source>
        <strain evidence="1">435</strain>
    </source>
</reference>
<protein>
    <submittedName>
        <fullName evidence="1">Oxoc46</fullName>
    </submittedName>
</protein>
<organism evidence="1 2">
    <name type="scientific">Oxyplax ochracea nucleopolyhedrovirus</name>
    <dbReference type="NCBI Taxonomy" id="2083176"/>
    <lineage>
        <taxon>Viruses</taxon>
        <taxon>Viruses incertae sedis</taxon>
        <taxon>Naldaviricetes</taxon>
        <taxon>Lefavirales</taxon>
        <taxon>Baculoviridae</taxon>
        <taxon>Alphabaculovirus</taxon>
        <taxon>Alphabaculovirus oxochraceae</taxon>
    </lineage>
</organism>
<proteinExistence type="predicted"/>
<accession>A0A2L0WU22</accession>
<gene>
    <name evidence="1" type="ORF">Oxoc_ORF46</name>
</gene>
<dbReference type="EMBL" id="MF143631">
    <property type="protein sequence ID" value="AVA31145.1"/>
    <property type="molecule type" value="Genomic_DNA"/>
</dbReference>
<name>A0A2L0WU22_9ABAC</name>
<sequence>MDRHFLNSLMAPVLHKDINGEIYKTIKHQYPKLFEEIQRLSNLGITGVVAGGFAAYILQTTNDFVDVDLFTDQIEHADVILNSDLYHIKFKYEKRNLPDEVNGEIVYIFNHKFINLEIIFIDNSRYCLKGYSFYYELIKSFDLPIARKGLFILPNSVLYVNINKTFPNLFETDQFYKNRSETRKRKYKNRLLNYGSPMTLKELCQIEMWVYKLDNPPFNMNIAYDKIKISRR</sequence>
<keyword evidence="2" id="KW-1185">Reference proteome</keyword>